<dbReference type="AlphaFoldDB" id="A0A542XE47"/>
<evidence type="ECO:0000256" key="1">
    <source>
        <dbReference type="PROSITE-ProRule" id="PRU00409"/>
    </source>
</evidence>
<evidence type="ECO:0000313" key="4">
    <source>
        <dbReference type="Proteomes" id="UP000318336"/>
    </source>
</evidence>
<dbReference type="GO" id="GO:0046872">
    <property type="term" value="F:metal ion binding"/>
    <property type="evidence" value="ECO:0007669"/>
    <property type="project" value="InterPro"/>
</dbReference>
<name>A0A542XE47_9MICO</name>
<comment type="caution">
    <text evidence="3">The sequence shown here is derived from an EMBL/GenBank/DDBJ whole genome shotgun (WGS) entry which is preliminary data.</text>
</comment>
<dbReference type="Pfam" id="PF02786">
    <property type="entry name" value="CPSase_L_D2"/>
    <property type="match status" value="1"/>
</dbReference>
<keyword evidence="4" id="KW-1185">Reference proteome</keyword>
<evidence type="ECO:0000259" key="2">
    <source>
        <dbReference type="PROSITE" id="PS50975"/>
    </source>
</evidence>
<dbReference type="PROSITE" id="PS50975">
    <property type="entry name" value="ATP_GRASP"/>
    <property type="match status" value="1"/>
</dbReference>
<protein>
    <submittedName>
        <fullName evidence="3">D-aspartate ligase</fullName>
    </submittedName>
</protein>
<dbReference type="GO" id="GO:0005524">
    <property type="term" value="F:ATP binding"/>
    <property type="evidence" value="ECO:0007669"/>
    <property type="project" value="UniProtKB-UniRule"/>
</dbReference>
<dbReference type="RefSeq" id="WP_142006129.1">
    <property type="nucleotide sequence ID" value="NZ_CAJTBP010000001.1"/>
</dbReference>
<dbReference type="InterPro" id="IPR011761">
    <property type="entry name" value="ATP-grasp"/>
</dbReference>
<dbReference type="EMBL" id="VFOK01000001">
    <property type="protein sequence ID" value="TQL34100.1"/>
    <property type="molecule type" value="Genomic_DNA"/>
</dbReference>
<dbReference type="SUPFAM" id="SSF56059">
    <property type="entry name" value="Glutathione synthetase ATP-binding domain-like"/>
    <property type="match status" value="1"/>
</dbReference>
<dbReference type="InterPro" id="IPR005479">
    <property type="entry name" value="CPAse_ATP-bd"/>
</dbReference>
<dbReference type="Proteomes" id="UP000318336">
    <property type="component" value="Unassembled WGS sequence"/>
</dbReference>
<evidence type="ECO:0000313" key="3">
    <source>
        <dbReference type="EMBL" id="TQL34100.1"/>
    </source>
</evidence>
<keyword evidence="1" id="KW-0547">Nucleotide-binding</keyword>
<feature type="domain" description="ATP-grasp" evidence="2">
    <location>
        <begin position="129"/>
        <end position="336"/>
    </location>
</feature>
<organism evidence="3 4">
    <name type="scientific">Barrientosiimonas humi</name>
    <dbReference type="NCBI Taxonomy" id="999931"/>
    <lineage>
        <taxon>Bacteria</taxon>
        <taxon>Bacillati</taxon>
        <taxon>Actinomycetota</taxon>
        <taxon>Actinomycetes</taxon>
        <taxon>Micrococcales</taxon>
        <taxon>Dermacoccaceae</taxon>
        <taxon>Barrientosiimonas</taxon>
    </lineage>
</organism>
<dbReference type="Gene3D" id="3.30.470.20">
    <property type="entry name" value="ATP-grasp fold, B domain"/>
    <property type="match status" value="1"/>
</dbReference>
<gene>
    <name evidence="3" type="ORF">FB554_2258</name>
</gene>
<dbReference type="OrthoDB" id="5420347at2"/>
<dbReference type="GO" id="GO:0016874">
    <property type="term" value="F:ligase activity"/>
    <property type="evidence" value="ECO:0007669"/>
    <property type="project" value="UniProtKB-KW"/>
</dbReference>
<proteinExistence type="predicted"/>
<keyword evidence="3" id="KW-0436">Ligase</keyword>
<keyword evidence="1" id="KW-0067">ATP-binding</keyword>
<sequence>MSVTTVPDDQRFVPVLLGADASTYSLARSFHEEYAAISVAVSRLGAGPVANSRIIEVSRLADFDDDDALVAHLQGLEERFGDRPLLLLTSTDYLVRRIVTLRDRLEPRLTIPYPDLALIDRLTDKAQFAELCSELGIAHPETVVYDVARHEQLKDDPQLRDQLARLSFPIIAKTGNSATYERYDFPGKQKVHTAGSREELMDLMQRVHDSGYPGTFILQDMIPGLDDGMRILTCYCDRAGKVRMGAFGHVLLEEHLPETLGVPAAIITGQDRAVLDEAVRLLEHVGWRGYANFDLKYDPRDGRTKFFELNPRLGRSNFYVNAGGVNTARYYVEQYVDGSDLSDEPPLVESAKEELYTSLPVPLVMRYLPGDLRKKVLSLVARGKVTNPMMYARDPHPKRWAYVGAYGANQVRKYFRVYPPPKREKA</sequence>
<accession>A0A542XE47</accession>
<reference evidence="3 4" key="1">
    <citation type="submission" date="2019-06" db="EMBL/GenBank/DDBJ databases">
        <title>Sequencing the genomes of 1000 actinobacteria strains.</title>
        <authorList>
            <person name="Klenk H.-P."/>
        </authorList>
    </citation>
    <scope>NUCLEOTIDE SEQUENCE [LARGE SCALE GENOMIC DNA]</scope>
    <source>
        <strain evidence="3 4">DSM 24617</strain>
    </source>
</reference>